<evidence type="ECO:0000313" key="3">
    <source>
        <dbReference type="EMBL" id="STO92035.1"/>
    </source>
</evidence>
<evidence type="ECO:0000313" key="2">
    <source>
        <dbReference type="EMBL" id="STO72522.1"/>
    </source>
</evidence>
<dbReference type="GO" id="GO:0003690">
    <property type="term" value="F:double-stranded DNA binding"/>
    <property type="evidence" value="ECO:0007669"/>
    <property type="project" value="InterPro"/>
</dbReference>
<dbReference type="AlphaFoldDB" id="A0A377ICN1"/>
<reference evidence="2 4" key="1">
    <citation type="submission" date="2018-06" db="EMBL/GenBank/DDBJ databases">
        <authorList>
            <consortium name="Pathogen Informatics"/>
            <person name="Doyle S."/>
        </authorList>
    </citation>
    <scope>NUCLEOTIDE SEQUENCE [LARGE SCALE GENOMIC DNA]</scope>
    <source>
        <strain evidence="2 4">NCTC11296</strain>
    </source>
</reference>
<dbReference type="EMBL" id="UGHK01000003">
    <property type="protein sequence ID" value="STO92035.1"/>
    <property type="molecule type" value="Genomic_DNA"/>
</dbReference>
<dbReference type="Gene3D" id="1.20.5.170">
    <property type="match status" value="1"/>
</dbReference>
<proteinExistence type="predicted"/>
<organism evidence="2 4">
    <name type="scientific">Avibacterium paragallinarum</name>
    <name type="common">Haemophilus gallinarum</name>
    <dbReference type="NCBI Taxonomy" id="728"/>
    <lineage>
        <taxon>Bacteria</taxon>
        <taxon>Pseudomonadati</taxon>
        <taxon>Pseudomonadota</taxon>
        <taxon>Gammaproteobacteria</taxon>
        <taxon>Pasteurellales</taxon>
        <taxon>Pasteurellaceae</taxon>
        <taxon>Avibacterium</taxon>
    </lineage>
</organism>
<dbReference type="RefSeq" id="WP_017806105.1">
    <property type="nucleotide sequence ID" value="NZ_UGHK01000002.1"/>
</dbReference>
<dbReference type="EMBL" id="UGHK01000002">
    <property type="protein sequence ID" value="STO71079.1"/>
    <property type="molecule type" value="Genomic_DNA"/>
</dbReference>
<accession>A0A377ICN1</accession>
<dbReference type="EMBL" id="UGHK01000002">
    <property type="protein sequence ID" value="STO72522.1"/>
    <property type="molecule type" value="Genomic_DNA"/>
</dbReference>
<evidence type="ECO:0000313" key="1">
    <source>
        <dbReference type="EMBL" id="STO71079.1"/>
    </source>
</evidence>
<evidence type="ECO:0000313" key="4">
    <source>
        <dbReference type="Proteomes" id="UP000254465"/>
    </source>
</evidence>
<dbReference type="Pfam" id="PF07352">
    <property type="entry name" value="Phage_Mu_Gam"/>
    <property type="match status" value="1"/>
</dbReference>
<protein>
    <submittedName>
        <fullName evidence="2">Mu nuclease inhibitor gam-like protein</fullName>
    </submittedName>
</protein>
<dbReference type="SUPFAM" id="SSF161266">
    <property type="entry name" value="Gam-like"/>
    <property type="match status" value="1"/>
</dbReference>
<gene>
    <name evidence="1" type="ORF">NCTC11296_00974</name>
    <name evidence="2" type="ORF">NCTC11296_02450</name>
    <name evidence="3" type="ORF">NCTC11296_03171</name>
</gene>
<dbReference type="Proteomes" id="UP000254465">
    <property type="component" value="Unassembled WGS sequence"/>
</dbReference>
<dbReference type="InterPro" id="IPR009951">
    <property type="entry name" value="Host-nuc_inhib_Gam"/>
</dbReference>
<dbReference type="GO" id="GO:0042262">
    <property type="term" value="P:DNA protection"/>
    <property type="evidence" value="ECO:0007669"/>
    <property type="project" value="InterPro"/>
</dbReference>
<sequence>MSKTKLKSDTIRYQTREEVEIAIKDIGDLQRELQRLATHQNDELAAITEKYAPKITALQEQMKPLQKAIEVWCEANRAELTQNGKTKTGSFNTGEVQWRQRPPSVSIRKADEVLARLRALGLTQFIRTKEEPNKEAMLAEPNIASTVTGITIKTAVEDFVIKPFEQEV</sequence>
<name>A0A377ICN1_AVIPA</name>